<dbReference type="Proteomes" id="UP000600214">
    <property type="component" value="Unassembled WGS sequence"/>
</dbReference>
<evidence type="ECO:0008006" key="3">
    <source>
        <dbReference type="Google" id="ProtNLM"/>
    </source>
</evidence>
<dbReference type="InterPro" id="IPR036287">
    <property type="entry name" value="Rv1873-like_sf"/>
</dbReference>
<name>A0ABQ1YBP5_9BACT</name>
<organism evidence="1 2">
    <name type="scientific">Dyadobacter endophyticus</name>
    <dbReference type="NCBI Taxonomy" id="1749036"/>
    <lineage>
        <taxon>Bacteria</taxon>
        <taxon>Pseudomonadati</taxon>
        <taxon>Bacteroidota</taxon>
        <taxon>Cytophagia</taxon>
        <taxon>Cytophagales</taxon>
        <taxon>Spirosomataceae</taxon>
        <taxon>Dyadobacter</taxon>
    </lineage>
</organism>
<comment type="caution">
    <text evidence="1">The sequence shown here is derived from an EMBL/GenBank/DDBJ whole genome shotgun (WGS) entry which is preliminary data.</text>
</comment>
<keyword evidence="2" id="KW-1185">Reference proteome</keyword>
<dbReference type="InterPro" id="IPR014937">
    <property type="entry name" value="DUF1810"/>
</dbReference>
<dbReference type="SUPFAM" id="SSF140736">
    <property type="entry name" value="Rv1873-like"/>
    <property type="match status" value="1"/>
</dbReference>
<dbReference type="RefSeq" id="WP_188927486.1">
    <property type="nucleotide sequence ID" value="NZ_BMIA01000001.1"/>
</dbReference>
<dbReference type="Pfam" id="PF08837">
    <property type="entry name" value="DUF1810"/>
    <property type="match status" value="1"/>
</dbReference>
<evidence type="ECO:0000313" key="2">
    <source>
        <dbReference type="Proteomes" id="UP000600214"/>
    </source>
</evidence>
<dbReference type="Gene3D" id="1.25.40.380">
    <property type="entry name" value="Protein of unknown function DUF1810"/>
    <property type="match status" value="1"/>
</dbReference>
<reference evidence="2" key="1">
    <citation type="journal article" date="2019" name="Int. J. Syst. Evol. Microbiol.">
        <title>The Global Catalogue of Microorganisms (GCM) 10K type strain sequencing project: providing services to taxonomists for standard genome sequencing and annotation.</title>
        <authorList>
            <consortium name="The Broad Institute Genomics Platform"/>
            <consortium name="The Broad Institute Genome Sequencing Center for Infectious Disease"/>
            <person name="Wu L."/>
            <person name="Ma J."/>
        </authorList>
    </citation>
    <scope>NUCLEOTIDE SEQUENCE [LARGE SCALE GENOMIC DNA]</scope>
    <source>
        <strain evidence="2">CGMCC 1.15288</strain>
    </source>
</reference>
<sequence length="141" mass="16127">MSEMDLQKFLDAQQSDYDAALREIKNGRKRGHWMWYIFPQIKGLGHSSTANYFAIENLDQARRYFEHPLLGKRLVEISGAMLAVEGKSAYHILGSPDDLKLRSSMTLFSLLPETDPVFEAVLEKYYEGEADLRTLALVGKR</sequence>
<evidence type="ECO:0000313" key="1">
    <source>
        <dbReference type="EMBL" id="GGH20135.1"/>
    </source>
</evidence>
<gene>
    <name evidence="1" type="ORF">GCM10007423_00350</name>
</gene>
<dbReference type="PIRSF" id="PIRSF008546">
    <property type="entry name" value="UCP008546"/>
    <property type="match status" value="1"/>
</dbReference>
<accession>A0ABQ1YBP5</accession>
<protein>
    <recommendedName>
        <fullName evidence="3">Calpastatin</fullName>
    </recommendedName>
</protein>
<proteinExistence type="predicted"/>
<dbReference type="EMBL" id="BMIA01000001">
    <property type="protein sequence ID" value="GGH20135.1"/>
    <property type="molecule type" value="Genomic_DNA"/>
</dbReference>